<feature type="binding site" evidence="5">
    <location>
        <position position="96"/>
    </location>
    <ligand>
        <name>a divalent metal cation</name>
        <dbReference type="ChEBI" id="CHEBI:60240"/>
        <label>1</label>
    </ligand>
</feature>
<dbReference type="PANTHER" id="PTHR46317:SF1">
    <property type="entry name" value="HYDROLASE, TATD FAMILY"/>
    <property type="match status" value="1"/>
</dbReference>
<evidence type="ECO:0000313" key="7">
    <source>
        <dbReference type="Proteomes" id="UP000050794"/>
    </source>
</evidence>
<protein>
    <submittedName>
        <fullName evidence="8">Deoxyribonuclease TATDN3</fullName>
    </submittedName>
</protein>
<feature type="binding site" evidence="5">
    <location>
        <position position="159"/>
    </location>
    <ligand>
        <name>a divalent metal cation</name>
        <dbReference type="ChEBI" id="CHEBI:60240"/>
        <label>2</label>
    </ligand>
</feature>
<dbReference type="WBParaSite" id="TCNE_0001586901-mRNA-1">
    <property type="protein sequence ID" value="TCNE_0001586901-mRNA-1"/>
    <property type="gene ID" value="TCNE_0001586901"/>
</dbReference>
<evidence type="ECO:0000256" key="1">
    <source>
        <dbReference type="ARBA" id="ARBA00009275"/>
    </source>
</evidence>
<organism evidence="7 8">
    <name type="scientific">Toxocara canis</name>
    <name type="common">Canine roundworm</name>
    <dbReference type="NCBI Taxonomy" id="6265"/>
    <lineage>
        <taxon>Eukaryota</taxon>
        <taxon>Metazoa</taxon>
        <taxon>Ecdysozoa</taxon>
        <taxon>Nematoda</taxon>
        <taxon>Chromadorea</taxon>
        <taxon>Rhabditida</taxon>
        <taxon>Spirurina</taxon>
        <taxon>Ascaridomorpha</taxon>
        <taxon>Ascaridoidea</taxon>
        <taxon>Toxocaridae</taxon>
        <taxon>Toxocara</taxon>
    </lineage>
</organism>
<feature type="binding site" evidence="5">
    <location>
        <position position="7"/>
    </location>
    <ligand>
        <name>a divalent metal cation</name>
        <dbReference type="ChEBI" id="CHEBI:60240"/>
        <label>1</label>
    </ligand>
</feature>
<dbReference type="GO" id="GO:0046872">
    <property type="term" value="F:metal ion binding"/>
    <property type="evidence" value="ECO:0007669"/>
    <property type="project" value="UniProtKB-KW"/>
</dbReference>
<keyword evidence="2 5" id="KW-0479">Metal-binding</keyword>
<feature type="binding site" evidence="5">
    <location>
        <position position="136"/>
    </location>
    <ligand>
        <name>a divalent metal cation</name>
        <dbReference type="ChEBI" id="CHEBI:60240"/>
        <label>2</label>
    </ligand>
</feature>
<evidence type="ECO:0000256" key="4">
    <source>
        <dbReference type="ARBA" id="ARBA00093287"/>
    </source>
</evidence>
<dbReference type="PANTHER" id="PTHR46317">
    <property type="entry name" value="HYDROLASE OF PHP SUPERFAMILY-RELATED PROTEIN"/>
    <property type="match status" value="1"/>
</dbReference>
<name>A0A183V548_TOXCA</name>
<evidence type="ECO:0000256" key="5">
    <source>
        <dbReference type="PIRSR" id="PIRSR005902-1"/>
    </source>
</evidence>
<dbReference type="PIRSF" id="PIRSF005902">
    <property type="entry name" value="DNase_TatD"/>
    <property type="match status" value="1"/>
</dbReference>
<dbReference type="Gene3D" id="3.20.20.140">
    <property type="entry name" value="Metal-dependent hydrolases"/>
    <property type="match status" value="1"/>
</dbReference>
<dbReference type="CDD" id="cd01310">
    <property type="entry name" value="TatD_DNAse"/>
    <property type="match status" value="1"/>
</dbReference>
<sequence length="264" mass="29555">MIDCHCHLADEQFTSDIDEVVARARQAGVIATLVCAEFKDQFAEIFKLSKRFPDFCFPCIGMHPIQRNDVSIRMEDMDSVDEFIEENSGSIAAIGEVGLDFTPRYIKLPDAKDVQIAVFRRQIELAMKLDRTLNVHSRSAGRPVINLLRECGAKRVLLHAFSGNSKNAQPAIEAGYYFSIPPSFSLSDQKVDLVSRVPLSQLCLETDSPVLGPSKTERNEPENIRISADFIARVKGVSLEEVVKVTTENAIRLFPMLNRLKLTL</sequence>
<comment type="similarity">
    <text evidence="1">Belongs to the metallo-dependent hydrolases superfamily. TatD-type hydrolase family.</text>
</comment>
<dbReference type="SUPFAM" id="SSF51556">
    <property type="entry name" value="Metallo-dependent hydrolases"/>
    <property type="match status" value="1"/>
</dbReference>
<gene>
    <name evidence="6" type="ORF">TCNE_LOCUS15868</name>
</gene>
<reference evidence="8" key="1">
    <citation type="submission" date="2016-06" db="UniProtKB">
        <authorList>
            <consortium name="WormBaseParasite"/>
        </authorList>
    </citation>
    <scope>IDENTIFICATION</scope>
</reference>
<evidence type="ECO:0000256" key="3">
    <source>
        <dbReference type="ARBA" id="ARBA00022801"/>
    </source>
</evidence>
<evidence type="ECO:0000256" key="2">
    <source>
        <dbReference type="ARBA" id="ARBA00022723"/>
    </source>
</evidence>
<feature type="binding site" evidence="5">
    <location>
        <position position="5"/>
    </location>
    <ligand>
        <name>a divalent metal cation</name>
        <dbReference type="ChEBI" id="CHEBI:60240"/>
        <label>1</label>
    </ligand>
</feature>
<keyword evidence="3" id="KW-0378">Hydrolase</keyword>
<evidence type="ECO:0000313" key="8">
    <source>
        <dbReference type="WBParaSite" id="TCNE_0001586901-mRNA-1"/>
    </source>
</evidence>
<dbReference type="AlphaFoldDB" id="A0A183V548"/>
<reference evidence="6 7" key="2">
    <citation type="submission" date="2018-11" db="EMBL/GenBank/DDBJ databases">
        <authorList>
            <consortium name="Pathogen Informatics"/>
        </authorList>
    </citation>
    <scope>NUCLEOTIDE SEQUENCE [LARGE SCALE GENOMIC DNA]</scope>
</reference>
<accession>A0A183V548</accession>
<dbReference type="InterPro" id="IPR001130">
    <property type="entry name" value="TatD-like"/>
</dbReference>
<evidence type="ECO:0000313" key="6">
    <source>
        <dbReference type="EMBL" id="VDM47189.1"/>
    </source>
</evidence>
<dbReference type="EMBL" id="UYWY01023153">
    <property type="protein sequence ID" value="VDM47189.1"/>
    <property type="molecule type" value="Genomic_DNA"/>
</dbReference>
<keyword evidence="7" id="KW-1185">Reference proteome</keyword>
<dbReference type="GO" id="GO:0016788">
    <property type="term" value="F:hydrolase activity, acting on ester bonds"/>
    <property type="evidence" value="ECO:0007669"/>
    <property type="project" value="InterPro"/>
</dbReference>
<feature type="binding site" evidence="5">
    <location>
        <position position="207"/>
    </location>
    <ligand>
        <name>a divalent metal cation</name>
        <dbReference type="ChEBI" id="CHEBI:60240"/>
        <label>1</label>
    </ligand>
</feature>
<proteinExistence type="inferred from homology"/>
<dbReference type="InterPro" id="IPR032466">
    <property type="entry name" value="Metal_Hydrolase"/>
</dbReference>
<comment type="function">
    <text evidence="4">Exhibits 3'-exonuclease activities and apurinic/apyrimidinic (AP) endonuclease (in vitro). Show preferential AP endonuclease activity on double-stranded DNA substrates and 3'- exonuclease activity on single-stranded DNA.</text>
</comment>
<dbReference type="Proteomes" id="UP000050794">
    <property type="component" value="Unassembled WGS sequence"/>
</dbReference>
<dbReference type="Pfam" id="PF01026">
    <property type="entry name" value="TatD_DNase"/>
    <property type="match status" value="1"/>
</dbReference>